<dbReference type="PROSITE" id="PS50893">
    <property type="entry name" value="ABC_TRANSPORTER_2"/>
    <property type="match status" value="2"/>
</dbReference>
<evidence type="ECO:0000256" key="1">
    <source>
        <dbReference type="ARBA" id="ARBA00004202"/>
    </source>
</evidence>
<keyword evidence="10" id="KW-0762">Sugar transport</keyword>
<dbReference type="SUPFAM" id="SSF52540">
    <property type="entry name" value="P-loop containing nucleoside triphosphate hydrolases"/>
    <property type="match status" value="2"/>
</dbReference>
<dbReference type="EMBL" id="FOTR01000010">
    <property type="protein sequence ID" value="SFM24376.1"/>
    <property type="molecule type" value="Genomic_DNA"/>
</dbReference>
<dbReference type="Pfam" id="PF00005">
    <property type="entry name" value="ABC_tran"/>
    <property type="match status" value="2"/>
</dbReference>
<name>A0A1I4P9Y0_9BACI</name>
<proteinExistence type="predicted"/>
<dbReference type="GO" id="GO:0005524">
    <property type="term" value="F:ATP binding"/>
    <property type="evidence" value="ECO:0007669"/>
    <property type="project" value="UniProtKB-KW"/>
</dbReference>
<dbReference type="InterPro" id="IPR027417">
    <property type="entry name" value="P-loop_NTPase"/>
</dbReference>
<accession>A0A1I4P9Y0</accession>
<evidence type="ECO:0000256" key="8">
    <source>
        <dbReference type="ARBA" id="ARBA00023136"/>
    </source>
</evidence>
<dbReference type="PROSITE" id="PS00211">
    <property type="entry name" value="ABC_TRANSPORTER_1"/>
    <property type="match status" value="1"/>
</dbReference>
<dbReference type="OrthoDB" id="9771863at2"/>
<dbReference type="CDD" id="cd03216">
    <property type="entry name" value="ABC_Carb_Monos_I"/>
    <property type="match status" value="1"/>
</dbReference>
<dbReference type="Gene3D" id="3.40.50.300">
    <property type="entry name" value="P-loop containing nucleotide triphosphate hydrolases"/>
    <property type="match status" value="2"/>
</dbReference>
<keyword evidence="2" id="KW-0813">Transport</keyword>
<dbReference type="InterPro" id="IPR050107">
    <property type="entry name" value="ABC_carbohydrate_import_ATPase"/>
</dbReference>
<keyword evidence="8" id="KW-0472">Membrane</keyword>
<dbReference type="InterPro" id="IPR003593">
    <property type="entry name" value="AAA+_ATPase"/>
</dbReference>
<evidence type="ECO:0000256" key="3">
    <source>
        <dbReference type="ARBA" id="ARBA00022475"/>
    </source>
</evidence>
<dbReference type="RefSeq" id="WP_091484943.1">
    <property type="nucleotide sequence ID" value="NZ_FOTR01000010.1"/>
</dbReference>
<protein>
    <submittedName>
        <fullName evidence="10">Simple sugar transport system ATP-binding protein</fullName>
    </submittedName>
</protein>
<dbReference type="GO" id="GO:0016887">
    <property type="term" value="F:ATP hydrolysis activity"/>
    <property type="evidence" value="ECO:0007669"/>
    <property type="project" value="InterPro"/>
</dbReference>
<keyword evidence="4" id="KW-0677">Repeat</keyword>
<evidence type="ECO:0000256" key="7">
    <source>
        <dbReference type="ARBA" id="ARBA00022967"/>
    </source>
</evidence>
<evidence type="ECO:0000256" key="5">
    <source>
        <dbReference type="ARBA" id="ARBA00022741"/>
    </source>
</evidence>
<evidence type="ECO:0000313" key="11">
    <source>
        <dbReference type="Proteomes" id="UP000198565"/>
    </source>
</evidence>
<evidence type="ECO:0000259" key="9">
    <source>
        <dbReference type="PROSITE" id="PS50893"/>
    </source>
</evidence>
<keyword evidence="7" id="KW-1278">Translocase</keyword>
<dbReference type="FunFam" id="3.40.50.300:FF:000127">
    <property type="entry name" value="Ribose import ATP-binding protein RbsA"/>
    <property type="match status" value="1"/>
</dbReference>
<evidence type="ECO:0000256" key="4">
    <source>
        <dbReference type="ARBA" id="ARBA00022737"/>
    </source>
</evidence>
<keyword evidence="5" id="KW-0547">Nucleotide-binding</keyword>
<dbReference type="STRING" id="334253.SAMN04487943_110149"/>
<dbReference type="CDD" id="cd03215">
    <property type="entry name" value="ABC_Carb_Monos_II"/>
    <property type="match status" value="1"/>
</dbReference>
<reference evidence="11" key="1">
    <citation type="submission" date="2016-10" db="EMBL/GenBank/DDBJ databases">
        <authorList>
            <person name="Varghese N."/>
            <person name="Submissions S."/>
        </authorList>
    </citation>
    <scope>NUCLEOTIDE SEQUENCE [LARGE SCALE GENOMIC DNA]</scope>
    <source>
        <strain evidence="11">CGMCC 1.4250</strain>
    </source>
</reference>
<keyword evidence="11" id="KW-1185">Reference proteome</keyword>
<sequence>MPEQQPKLVMENIVKEFPGVKALSNVQLSLYPGEVHALMGENGAGKSTLIKVLTGVYSIDQGSVTLEGKPVHINSPLEAQENGISTVYQEVNLCSNLSVTENIFIGREIKKYGRLAWKEMHQHAEKLLEKLQLKIDVTKLLSSYSVAIQQMVAIARTLNVSAKILILDEPTSSLDRDEVHHLFAVIRQLKKEGLAIVFVSHFLDQIYEITDRLTVLRNGEWIGEYKTKEIDRMELVSKMIGKELQQMDDISSKSTVNQEKIPASFLKADEVGVKGKIDPFDLEMRKGEIVGIAGLLGSGRTEMARVLFGADRADKGKMKVDGKEVNFSSPRNAILKNIGFCSENRKSEGIIPELTVRENMILAIQSIYGWFNYLSKLKQIKIAEEYIELLNINPANPEHLIKNLSGGNQQKVMLARWLITNPTLLILDEPTRGIDIGAKTEIMKLMTRLSKDNKSILFISSEIEEILRTCNRIAVLRNRKKVKEFYNDKELTQQDLMKEMAGGM</sequence>
<dbReference type="InterPro" id="IPR017871">
    <property type="entry name" value="ABC_transporter-like_CS"/>
</dbReference>
<feature type="domain" description="ABC transporter" evidence="9">
    <location>
        <begin position="8"/>
        <end position="243"/>
    </location>
</feature>
<feature type="domain" description="ABC transporter" evidence="9">
    <location>
        <begin position="256"/>
        <end position="503"/>
    </location>
</feature>
<comment type="subcellular location">
    <subcellularLocation>
        <location evidence="1">Cell membrane</location>
        <topology evidence="1">Peripheral membrane protein</topology>
    </subcellularLocation>
</comment>
<dbReference type="InterPro" id="IPR003439">
    <property type="entry name" value="ABC_transporter-like_ATP-bd"/>
</dbReference>
<evidence type="ECO:0000313" key="10">
    <source>
        <dbReference type="EMBL" id="SFM24376.1"/>
    </source>
</evidence>
<dbReference type="SMART" id="SM00382">
    <property type="entry name" value="AAA"/>
    <property type="match status" value="2"/>
</dbReference>
<gene>
    <name evidence="10" type="ORF">SAMN04487943_110149</name>
</gene>
<organism evidence="10 11">
    <name type="scientific">Gracilibacillus orientalis</name>
    <dbReference type="NCBI Taxonomy" id="334253"/>
    <lineage>
        <taxon>Bacteria</taxon>
        <taxon>Bacillati</taxon>
        <taxon>Bacillota</taxon>
        <taxon>Bacilli</taxon>
        <taxon>Bacillales</taxon>
        <taxon>Bacillaceae</taxon>
        <taxon>Gracilibacillus</taxon>
    </lineage>
</organism>
<evidence type="ECO:0000256" key="2">
    <source>
        <dbReference type="ARBA" id="ARBA00022448"/>
    </source>
</evidence>
<dbReference type="Proteomes" id="UP000198565">
    <property type="component" value="Unassembled WGS sequence"/>
</dbReference>
<evidence type="ECO:0000256" key="6">
    <source>
        <dbReference type="ARBA" id="ARBA00022840"/>
    </source>
</evidence>
<keyword evidence="3" id="KW-1003">Cell membrane</keyword>
<dbReference type="PANTHER" id="PTHR43790">
    <property type="entry name" value="CARBOHYDRATE TRANSPORT ATP-BINDING PROTEIN MG119-RELATED"/>
    <property type="match status" value="1"/>
</dbReference>
<dbReference type="GO" id="GO:0005886">
    <property type="term" value="C:plasma membrane"/>
    <property type="evidence" value="ECO:0007669"/>
    <property type="project" value="UniProtKB-SubCell"/>
</dbReference>
<dbReference type="PANTHER" id="PTHR43790:SF9">
    <property type="entry name" value="GALACTOFURANOSE TRANSPORTER ATP-BINDING PROTEIN YTFR"/>
    <property type="match status" value="1"/>
</dbReference>
<dbReference type="AlphaFoldDB" id="A0A1I4P9Y0"/>
<keyword evidence="6 10" id="KW-0067">ATP-binding</keyword>